<feature type="chain" id="PRO_5025445931" evidence="1">
    <location>
        <begin position="22"/>
        <end position="492"/>
    </location>
</feature>
<organism evidence="2 3">
    <name type="scientific">Rhodocytophaga rosea</name>
    <dbReference type="NCBI Taxonomy" id="2704465"/>
    <lineage>
        <taxon>Bacteria</taxon>
        <taxon>Pseudomonadati</taxon>
        <taxon>Bacteroidota</taxon>
        <taxon>Cytophagia</taxon>
        <taxon>Cytophagales</taxon>
        <taxon>Rhodocytophagaceae</taxon>
        <taxon>Rhodocytophaga</taxon>
    </lineage>
</organism>
<proteinExistence type="predicted"/>
<evidence type="ECO:0000313" key="3">
    <source>
        <dbReference type="Proteomes" id="UP000480178"/>
    </source>
</evidence>
<gene>
    <name evidence="2" type="ORF">GXP67_25870</name>
</gene>
<reference evidence="2 3" key="1">
    <citation type="submission" date="2020-01" db="EMBL/GenBank/DDBJ databases">
        <authorList>
            <person name="Kim M.K."/>
        </authorList>
    </citation>
    <scope>NUCLEOTIDE SEQUENCE [LARGE SCALE GENOMIC DNA]</scope>
    <source>
        <strain evidence="2 3">172606-1</strain>
    </source>
</reference>
<dbReference type="Proteomes" id="UP000480178">
    <property type="component" value="Chromosome"/>
</dbReference>
<evidence type="ECO:0000256" key="1">
    <source>
        <dbReference type="SAM" id="SignalP"/>
    </source>
</evidence>
<dbReference type="InterPro" id="IPR011990">
    <property type="entry name" value="TPR-like_helical_dom_sf"/>
</dbReference>
<sequence>MKRYINLKPVFLCLALLVFNACDKDFEEINTNPNVPNSVTPDLLLPNVIRSTVNEVMGTSWGIGNIVIQQTAKIQFVNEDRYQWGEINGIWSTMYTNLRDVNNIYAIAEKAGQSNYMGISLVMKSWMMSLVTDCYGDAPYSEAAKGKEKVVYPKFDTQEEIYNGILADLATANDLLGSTAEIVSGDILFGGNVSKWKKLANSLRLRYLMRISNRRNVGAEMQAILTNPTATPIFTSNDDNAALQYLPTVPNQFPLYTSRIGSVNEFRLSKTMGDKLQQLSDPRLQVFARPTPASAGTANPVYVGVPNGLDDVAALQYNGGANFLSRIGPSYYIDGFLTPTPKDLSIAKGIIMTYPELQFILAEAAQKGLITGTAKDYYEAGVTGSFNYYGLTVPVGYLEQTGVAFNPATALELIGTQKWIALFYTGLEAWFDWRRTNVPALTPGASNVNGNRIPVRFIYPSFEFSLNKENVEAAIARQGGVNDINNKVWWDQ</sequence>
<dbReference type="KEGG" id="rhoz:GXP67_25870"/>
<dbReference type="RefSeq" id="WP_162445813.1">
    <property type="nucleotide sequence ID" value="NZ_CP048222.1"/>
</dbReference>
<dbReference type="EMBL" id="CP048222">
    <property type="protein sequence ID" value="QHT69829.1"/>
    <property type="molecule type" value="Genomic_DNA"/>
</dbReference>
<accession>A0A6C0GP63</accession>
<keyword evidence="1" id="KW-0732">Signal</keyword>
<dbReference type="SUPFAM" id="SSF48452">
    <property type="entry name" value="TPR-like"/>
    <property type="match status" value="1"/>
</dbReference>
<protein>
    <submittedName>
        <fullName evidence="2">SusD/RagB family nutrient-binding outer membrane lipoprotein</fullName>
    </submittedName>
</protein>
<keyword evidence="2" id="KW-0449">Lipoprotein</keyword>
<feature type="signal peptide" evidence="1">
    <location>
        <begin position="1"/>
        <end position="21"/>
    </location>
</feature>
<name>A0A6C0GP63_9BACT</name>
<dbReference type="Gene3D" id="1.25.40.390">
    <property type="match status" value="1"/>
</dbReference>
<dbReference type="Pfam" id="PF12771">
    <property type="entry name" value="SusD-like_2"/>
    <property type="match status" value="1"/>
</dbReference>
<keyword evidence="3" id="KW-1185">Reference proteome</keyword>
<evidence type="ECO:0000313" key="2">
    <source>
        <dbReference type="EMBL" id="QHT69829.1"/>
    </source>
</evidence>
<dbReference type="AlphaFoldDB" id="A0A6C0GP63"/>
<dbReference type="InterPro" id="IPR041662">
    <property type="entry name" value="SusD-like_2"/>
</dbReference>